<dbReference type="Proteomes" id="UP000805193">
    <property type="component" value="Unassembled WGS sequence"/>
</dbReference>
<name>A0AC60QAZ5_IXOPE</name>
<protein>
    <submittedName>
        <fullName evidence="1">Uncharacterized protein</fullName>
    </submittedName>
</protein>
<evidence type="ECO:0000313" key="2">
    <source>
        <dbReference type="Proteomes" id="UP000805193"/>
    </source>
</evidence>
<comment type="caution">
    <text evidence="1">The sequence shown here is derived from an EMBL/GenBank/DDBJ whole genome shotgun (WGS) entry which is preliminary data.</text>
</comment>
<organism evidence="1 2">
    <name type="scientific">Ixodes persulcatus</name>
    <name type="common">Taiga tick</name>
    <dbReference type="NCBI Taxonomy" id="34615"/>
    <lineage>
        <taxon>Eukaryota</taxon>
        <taxon>Metazoa</taxon>
        <taxon>Ecdysozoa</taxon>
        <taxon>Arthropoda</taxon>
        <taxon>Chelicerata</taxon>
        <taxon>Arachnida</taxon>
        <taxon>Acari</taxon>
        <taxon>Parasitiformes</taxon>
        <taxon>Ixodida</taxon>
        <taxon>Ixodoidea</taxon>
        <taxon>Ixodidae</taxon>
        <taxon>Ixodinae</taxon>
        <taxon>Ixodes</taxon>
    </lineage>
</organism>
<dbReference type="EMBL" id="JABSTQ010009247">
    <property type="protein sequence ID" value="KAG0431191.1"/>
    <property type="molecule type" value="Genomic_DNA"/>
</dbReference>
<reference evidence="1 2" key="1">
    <citation type="journal article" date="2020" name="Cell">
        <title>Large-Scale Comparative Analyses of Tick Genomes Elucidate Their Genetic Diversity and Vector Capacities.</title>
        <authorList>
            <consortium name="Tick Genome and Microbiome Consortium (TIGMIC)"/>
            <person name="Jia N."/>
            <person name="Wang J."/>
            <person name="Shi W."/>
            <person name="Du L."/>
            <person name="Sun Y."/>
            <person name="Zhan W."/>
            <person name="Jiang J.F."/>
            <person name="Wang Q."/>
            <person name="Zhang B."/>
            <person name="Ji P."/>
            <person name="Bell-Sakyi L."/>
            <person name="Cui X.M."/>
            <person name="Yuan T.T."/>
            <person name="Jiang B.G."/>
            <person name="Yang W.F."/>
            <person name="Lam T.T."/>
            <person name="Chang Q.C."/>
            <person name="Ding S.J."/>
            <person name="Wang X.J."/>
            <person name="Zhu J.G."/>
            <person name="Ruan X.D."/>
            <person name="Zhao L."/>
            <person name="Wei J.T."/>
            <person name="Ye R.Z."/>
            <person name="Que T.C."/>
            <person name="Du C.H."/>
            <person name="Zhou Y.H."/>
            <person name="Cheng J.X."/>
            <person name="Dai P.F."/>
            <person name="Guo W.B."/>
            <person name="Han X.H."/>
            <person name="Huang E.J."/>
            <person name="Li L.F."/>
            <person name="Wei W."/>
            <person name="Gao Y.C."/>
            <person name="Liu J.Z."/>
            <person name="Shao H.Z."/>
            <person name="Wang X."/>
            <person name="Wang C.C."/>
            <person name="Yang T.C."/>
            <person name="Huo Q.B."/>
            <person name="Li W."/>
            <person name="Chen H.Y."/>
            <person name="Chen S.E."/>
            <person name="Zhou L.G."/>
            <person name="Ni X.B."/>
            <person name="Tian J.H."/>
            <person name="Sheng Y."/>
            <person name="Liu T."/>
            <person name="Pan Y.S."/>
            <person name="Xia L.Y."/>
            <person name="Li J."/>
            <person name="Zhao F."/>
            <person name="Cao W.C."/>
        </authorList>
    </citation>
    <scope>NUCLEOTIDE SEQUENCE [LARGE SCALE GENOMIC DNA]</scope>
    <source>
        <strain evidence="1">Iper-2018</strain>
    </source>
</reference>
<sequence length="118" mass="13213">MFLHLRARLNLSKLSYFHNPGKEPLLPWTAGDLIDRATDAFGDTTAIVYPHQNISKTYAEYKKDPEEAEVEPNLTYLGNSLGILALIRQTSAKLRLHCLEVRLSSGIFGPKSPNKCQS</sequence>
<gene>
    <name evidence="1" type="ORF">HPB47_022012</name>
</gene>
<keyword evidence="2" id="KW-1185">Reference proteome</keyword>
<evidence type="ECO:0000313" key="1">
    <source>
        <dbReference type="EMBL" id="KAG0431191.1"/>
    </source>
</evidence>
<proteinExistence type="predicted"/>
<accession>A0AC60QAZ5</accession>